<name>A0A0F9NDE9_9ZZZZ</name>
<dbReference type="EMBL" id="LAZR01004285">
    <property type="protein sequence ID" value="KKN10007.1"/>
    <property type="molecule type" value="Genomic_DNA"/>
</dbReference>
<organism evidence="1">
    <name type="scientific">marine sediment metagenome</name>
    <dbReference type="NCBI Taxonomy" id="412755"/>
    <lineage>
        <taxon>unclassified sequences</taxon>
        <taxon>metagenomes</taxon>
        <taxon>ecological metagenomes</taxon>
    </lineage>
</organism>
<proteinExistence type="predicted"/>
<protein>
    <submittedName>
        <fullName evidence="1">Uncharacterized protein</fullName>
    </submittedName>
</protein>
<evidence type="ECO:0000313" key="1">
    <source>
        <dbReference type="EMBL" id="KKN10007.1"/>
    </source>
</evidence>
<dbReference type="AlphaFoldDB" id="A0A0F9NDE9"/>
<accession>A0A0F9NDE9</accession>
<reference evidence="1" key="1">
    <citation type="journal article" date="2015" name="Nature">
        <title>Complex archaea that bridge the gap between prokaryotes and eukaryotes.</title>
        <authorList>
            <person name="Spang A."/>
            <person name="Saw J.H."/>
            <person name="Jorgensen S.L."/>
            <person name="Zaremba-Niedzwiedzka K."/>
            <person name="Martijn J."/>
            <person name="Lind A.E."/>
            <person name="van Eijk R."/>
            <person name="Schleper C."/>
            <person name="Guy L."/>
            <person name="Ettema T.J."/>
        </authorList>
    </citation>
    <scope>NUCLEOTIDE SEQUENCE</scope>
</reference>
<comment type="caution">
    <text evidence="1">The sequence shown here is derived from an EMBL/GenBank/DDBJ whole genome shotgun (WGS) entry which is preliminary data.</text>
</comment>
<sequence>MAKTTQKLTWAKPIKEIGNGYIKFIAKVEDIGANVWYAGTGMMIGNNGAMIKFATTQPDYPTGVTIAEEIVDNDLFFIAKKNGAEILHNQKLASAYDIGTAVYKTAAGIWTLTDESTAESLLHTTGFVIGPADRFTSGVLKGINDALTATEPVDILI</sequence>
<gene>
    <name evidence="1" type="ORF">LCGC14_1040900</name>
</gene>